<dbReference type="PROSITE" id="PS50097">
    <property type="entry name" value="BTB"/>
    <property type="match status" value="1"/>
</dbReference>
<organism evidence="4 5">
    <name type="scientific">Caenorhabditis briggsae</name>
    <dbReference type="NCBI Taxonomy" id="6238"/>
    <lineage>
        <taxon>Eukaryota</taxon>
        <taxon>Metazoa</taxon>
        <taxon>Ecdysozoa</taxon>
        <taxon>Nematoda</taxon>
        <taxon>Chromadorea</taxon>
        <taxon>Rhabditida</taxon>
        <taxon>Rhabditina</taxon>
        <taxon>Rhabditomorpha</taxon>
        <taxon>Rhabditoidea</taxon>
        <taxon>Rhabditidae</taxon>
        <taxon>Peloderinae</taxon>
        <taxon>Caenorhabditis</taxon>
    </lineage>
</organism>
<feature type="region of interest" description="Disordered" evidence="2">
    <location>
        <begin position="205"/>
        <end position="227"/>
    </location>
</feature>
<dbReference type="EMBL" id="CP090896">
    <property type="protein sequence ID" value="ULT85298.1"/>
    <property type="molecule type" value="Genomic_DNA"/>
</dbReference>
<name>A0AAE9A297_CAEBR</name>
<proteinExistence type="predicted"/>
<dbReference type="Gene3D" id="3.30.710.10">
    <property type="entry name" value="Potassium Channel Kv1.1, Chain A"/>
    <property type="match status" value="1"/>
</dbReference>
<dbReference type="PANTHER" id="PTHR22743:SF173">
    <property type="entry name" value="BTB AND MATH DOMAIN-CONTAINING PROTEIN 34-RELATED"/>
    <property type="match status" value="1"/>
</dbReference>
<dbReference type="CDD" id="cd01165">
    <property type="entry name" value="BTB_POZ"/>
    <property type="match status" value="1"/>
</dbReference>
<gene>
    <name evidence="4" type="ORF">L3Y34_013830</name>
</gene>
<dbReference type="InterPro" id="IPR000210">
    <property type="entry name" value="BTB/POZ_dom"/>
</dbReference>
<feature type="region of interest" description="Disordered" evidence="2">
    <location>
        <begin position="1"/>
        <end position="23"/>
    </location>
</feature>
<sequence length="1210" mass="140642">MPNRAPPPYFFRQSSLPNDPAPMHHWGGGHGIMRLSRQWSSGYESHHRGLIPLGHHGHPSSHGFGRHGRFFHPYHVPTRLPNPIRNFAPGGYPRLSGNDNLQRFFNPIDRNVPGGFPAPTRHNLPSRFSNTNGHYGPIRSNHFSNHRGSSTTTRNNLSNEVHAQNEISNRQNAHITQRVGIGRHNQMNTQISDHRSRSFIPWKDQLGGKHQKRSSKESKLDASVEPAFLEEAPPKETPKYVEPRDEEFEKSLLEYANREFFNPESLFNNFEVSGHSLYLDQPMNYEEESVTAQLDDDTLRNVGAPAFNYGYGGFPIPSLPENEDIEYHEEETKWIRKRDIEKKQKLTEYKKILMGTVDRLQMEVNKKRSEIEEIIENTEKQTRDDARLLERKSIYFFVEETDAQKKDRKWRSKLLSHFGNVKDLPLDQLMVRLKNALREKKQLQKRRESKEIIKKVEEDIRVAEKFLGRASTYFIAEQELERASREMRSIIQFDNKLKRRLNERDTLWKEIMEKNCVKTTLNHQFTDVLNMEKDTEQWRPSKVVSIPWIFRLAKSSSTAHYQLTVDFKPLVPVASGFIATVRPTIGTKKLSISKFEYFGDKGNSATVFEMTFREEEIEKYLDDGHLFVKLKVCVKSGNDLRERLEFNKSEDRDTCVIVEDQRFYVSKRELASFSPVFDRMFFGGFVESKKSEITSKGIFASDFHDFLVFCVNGGRLENDTVRGIADIAEMYDIEAVRLMCINFISQNQTYSTIEKRQFGEEFGIPELKAFEQFGQVNGGDFCDVAPINNSGTGQDGMSHQLSSGCEGLIPDVQHGHPPSIGLEENGKFPFESSSSSRTFSTYTAYNDSSRGIPVQIESISRADVNQKRVAETGQNQNETHLQKAPRYVEPKFEEFEKSLKGYTDQMFFNPESLFNNFEVSQHSLFLEQPMNYKEERVTHELDDDTLRNVGAPAFNYGYGGFPIPSLPGKEDTEYHEEATKWIKKREIEKKQLLMGTVDRLQMEVNKKREMRPIIQFDNKLKRCLNERDTLWKEIMETNCVKTTLNHQFTDVLNMEKDTEQWRPSKVVSIPWVFRFQKSSGLYHLTVDFEPLVPVTSGFIATVRPTMGTKKLHVSTFKYFDIWDSTRIFEKTIIKEEIEKFLEDGNLSMKLKKRLNHGDPSGVKYINYRMNVYIILLRQRNACWMDVCRMPLFTAAQRKKRKKGRTSYKYR</sequence>
<evidence type="ECO:0000256" key="2">
    <source>
        <dbReference type="SAM" id="MobiDB-lite"/>
    </source>
</evidence>
<dbReference type="Proteomes" id="UP000827892">
    <property type="component" value="Chromosome X"/>
</dbReference>
<evidence type="ECO:0000313" key="5">
    <source>
        <dbReference type="Proteomes" id="UP000827892"/>
    </source>
</evidence>
<evidence type="ECO:0000256" key="1">
    <source>
        <dbReference type="SAM" id="Coils"/>
    </source>
</evidence>
<dbReference type="SUPFAM" id="SSF54695">
    <property type="entry name" value="POZ domain"/>
    <property type="match status" value="1"/>
</dbReference>
<accession>A0AAE9A297</accession>
<feature type="compositionally biased region" description="Polar residues" evidence="2">
    <location>
        <begin position="141"/>
        <end position="155"/>
    </location>
</feature>
<feature type="domain" description="BTB" evidence="3">
    <location>
        <begin position="652"/>
        <end position="713"/>
    </location>
</feature>
<feature type="coiled-coil region" evidence="1">
    <location>
        <begin position="426"/>
        <end position="453"/>
    </location>
</feature>
<keyword evidence="1" id="KW-0175">Coiled coil</keyword>
<reference evidence="4 5" key="1">
    <citation type="submission" date="2022-05" db="EMBL/GenBank/DDBJ databases">
        <title>Chromosome-level reference genomes for two strains of Caenorhabditis briggsae: an improved platform for comparative genomics.</title>
        <authorList>
            <person name="Stevens L."/>
            <person name="Andersen E.C."/>
        </authorList>
    </citation>
    <scope>NUCLEOTIDE SEQUENCE [LARGE SCALE GENOMIC DNA]</scope>
    <source>
        <strain evidence="4">QX1410_ONT</strain>
        <tissue evidence="4">Whole-organism</tissue>
    </source>
</reference>
<dbReference type="AlphaFoldDB" id="A0AAE9A297"/>
<dbReference type="InterPro" id="IPR052664">
    <property type="entry name" value="BTB-MATH_domain_protein"/>
</dbReference>
<protein>
    <recommendedName>
        <fullName evidence="3">BTB domain-containing protein</fullName>
    </recommendedName>
</protein>
<evidence type="ECO:0000259" key="3">
    <source>
        <dbReference type="PROSITE" id="PS50097"/>
    </source>
</evidence>
<dbReference type="InterPro" id="IPR011333">
    <property type="entry name" value="SKP1/BTB/POZ_sf"/>
</dbReference>
<dbReference type="Pfam" id="PF00651">
    <property type="entry name" value="BTB"/>
    <property type="match status" value="1"/>
</dbReference>
<dbReference type="PANTHER" id="PTHR22743">
    <property type="entry name" value="MEPRIN/TRAF-LIKE MATH FAMILY-C.ELEGANS"/>
    <property type="match status" value="1"/>
</dbReference>
<dbReference type="SMART" id="SM00225">
    <property type="entry name" value="BTB"/>
    <property type="match status" value="1"/>
</dbReference>
<evidence type="ECO:0000313" key="4">
    <source>
        <dbReference type="EMBL" id="ULT85298.1"/>
    </source>
</evidence>
<feature type="region of interest" description="Disordered" evidence="2">
    <location>
        <begin position="133"/>
        <end position="155"/>
    </location>
</feature>
<feature type="region of interest" description="Disordered" evidence="2">
    <location>
        <begin position="181"/>
        <end position="200"/>
    </location>
</feature>